<keyword evidence="3" id="KW-1185">Reference proteome</keyword>
<dbReference type="RefSeq" id="WP_139185687.1">
    <property type="nucleotide sequence ID" value="NZ_FMYH01000001.1"/>
</dbReference>
<dbReference type="STRING" id="1814289.SAMN05216410_0744"/>
<gene>
    <name evidence="2" type="ORF">SAMN05216410_0744</name>
</gene>
<reference evidence="2 3" key="1">
    <citation type="submission" date="2016-09" db="EMBL/GenBank/DDBJ databases">
        <authorList>
            <person name="Capua I."/>
            <person name="De Benedictis P."/>
            <person name="Joannis T."/>
            <person name="Lombin L.H."/>
            <person name="Cattoli G."/>
        </authorList>
    </citation>
    <scope>NUCLEOTIDE SEQUENCE [LARGE SCALE GENOMIC DNA]</scope>
    <source>
        <strain evidence="2 3">ISLP-3</strain>
    </source>
</reference>
<sequence>MSHPLSPAPGGRSTVVDGFLRRRPPRRPVAANVPAATKLSLNPAAAAHEPAPRDAAASYGVPRVQAAGHLDAAHPMLALTRLQSAVGSLQVVVDGDAAGCDVLWELDDNRQGSLDRVPLDAGRRPLVSPDKTPGFVLGLRHAQALRRVVFWFPGATTVSVVLLDGTVVRCDHPMSVLAVYQLEGELFLRYDADDYADVSEVRAAYGF</sequence>
<dbReference type="AlphaFoldDB" id="A0A1G6H5C7"/>
<name>A0A1G6H5C7_9MICO</name>
<dbReference type="EMBL" id="FMYH01000001">
    <property type="protein sequence ID" value="SDB89391.1"/>
    <property type="molecule type" value="Genomic_DNA"/>
</dbReference>
<organism evidence="2 3">
    <name type="scientific">Sanguibacter gelidistatuariae</name>
    <dbReference type="NCBI Taxonomy" id="1814289"/>
    <lineage>
        <taxon>Bacteria</taxon>
        <taxon>Bacillati</taxon>
        <taxon>Actinomycetota</taxon>
        <taxon>Actinomycetes</taxon>
        <taxon>Micrococcales</taxon>
        <taxon>Sanguibacteraceae</taxon>
        <taxon>Sanguibacter</taxon>
    </lineage>
</organism>
<evidence type="ECO:0000313" key="3">
    <source>
        <dbReference type="Proteomes" id="UP000199039"/>
    </source>
</evidence>
<feature type="region of interest" description="Disordered" evidence="1">
    <location>
        <begin position="1"/>
        <end position="35"/>
    </location>
</feature>
<dbReference type="OrthoDB" id="4946395at2"/>
<evidence type="ECO:0000256" key="1">
    <source>
        <dbReference type="SAM" id="MobiDB-lite"/>
    </source>
</evidence>
<evidence type="ECO:0000313" key="2">
    <source>
        <dbReference type="EMBL" id="SDB89391.1"/>
    </source>
</evidence>
<proteinExistence type="predicted"/>
<protein>
    <submittedName>
        <fullName evidence="2">Uncharacterized protein</fullName>
    </submittedName>
</protein>
<accession>A0A1G6H5C7</accession>
<dbReference type="Proteomes" id="UP000199039">
    <property type="component" value="Unassembled WGS sequence"/>
</dbReference>